<dbReference type="PANTHER" id="PTHR40079:SF6">
    <property type="entry name" value="GH26 DOMAIN-CONTAINING PROTEIN"/>
    <property type="match status" value="1"/>
</dbReference>
<organism evidence="7">
    <name type="scientific">Puccinia triticina (isolate 1-1 / race 1 (BBBD))</name>
    <name type="common">Brown leaf rust fungus</name>
    <dbReference type="NCBI Taxonomy" id="630390"/>
    <lineage>
        <taxon>Eukaryota</taxon>
        <taxon>Fungi</taxon>
        <taxon>Dikarya</taxon>
        <taxon>Basidiomycota</taxon>
        <taxon>Pucciniomycotina</taxon>
        <taxon>Pucciniomycetes</taxon>
        <taxon>Pucciniales</taxon>
        <taxon>Pucciniaceae</taxon>
        <taxon>Puccinia</taxon>
    </lineage>
</organism>
<name>A0A180H2H8_PUCT1</name>
<feature type="active site" description="Proton donor" evidence="4">
    <location>
        <position position="195"/>
    </location>
</feature>
<keyword evidence="2 4" id="KW-0378">Hydrolase</keyword>
<reference evidence="7" key="2">
    <citation type="submission" date="2016-05" db="EMBL/GenBank/DDBJ databases">
        <title>Comparative analysis highlights variable genome content of wheat rusts and divergence of the mating loci.</title>
        <authorList>
            <person name="Cuomo C.A."/>
            <person name="Bakkeren G."/>
            <person name="Szabo L."/>
            <person name="Khalil H."/>
            <person name="Joly D."/>
            <person name="Goldberg J."/>
            <person name="Young S."/>
            <person name="Zeng Q."/>
            <person name="Fellers J."/>
        </authorList>
    </citation>
    <scope>NUCLEOTIDE SEQUENCE [LARGE SCALE GENOMIC DNA]</scope>
    <source>
        <strain evidence="7">1-1 BBBD Race 1</strain>
    </source>
</reference>
<dbReference type="AlphaFoldDB" id="A0A180H2H8"/>
<dbReference type="InterPro" id="IPR000805">
    <property type="entry name" value="Glyco_hydro_26"/>
</dbReference>
<sequence length="410" mass="46680">MLAKSGKTARFWPLVAMIASLTIVNIAGAVSVDVSAALQTGDPLDNGCGLLKDCDPTPLSESSYKNFYQTDKSTWHSLGLDPKLLHINEIAVGFVPGFLEKENPNKPEDINKKLFKPMSIMGDYISISSWDKEFKAIDWHIKTVQNLKGNPVWCIALMPSEGLDSISYHVANRIAMKMKQVNDLGITVWLRFAHEMNGEWYTWGLQPEKFKEKWEMLAREVKRVTNRTYMLWSPNAMFGHGVGERRGGYSPYWPDPSTVDICGLSFYHWGIADKRTNVKPTRQEAIRKLYEFAQIYGRNGWNKPIIVAETAACYTTYAGTTNSVGGGFSELEIKMTWLHLLVDRYIKRIIPDLKAVIWFEVDKVESPPGTGKRYNEDFRLVLGNPEVSWAVRELFASYQNKELAKFSERQ</sequence>
<feature type="domain" description="GH26" evidence="6">
    <location>
        <begin position="38"/>
        <end position="383"/>
    </location>
</feature>
<keyword evidence="9" id="KW-1185">Reference proteome</keyword>
<dbReference type="PROSITE" id="PS51764">
    <property type="entry name" value="GH26"/>
    <property type="match status" value="1"/>
</dbReference>
<reference evidence="7" key="1">
    <citation type="submission" date="2009-11" db="EMBL/GenBank/DDBJ databases">
        <authorList>
            <consortium name="The Broad Institute Genome Sequencing Platform"/>
            <person name="Ward D."/>
            <person name="Feldgarden M."/>
            <person name="Earl A."/>
            <person name="Young S.K."/>
            <person name="Zeng Q."/>
            <person name="Koehrsen M."/>
            <person name="Alvarado L."/>
            <person name="Berlin A."/>
            <person name="Bochicchio J."/>
            <person name="Borenstein D."/>
            <person name="Chapman S.B."/>
            <person name="Chen Z."/>
            <person name="Engels R."/>
            <person name="Freedman E."/>
            <person name="Gellesch M."/>
            <person name="Goldberg J."/>
            <person name="Griggs A."/>
            <person name="Gujja S."/>
            <person name="Heilman E."/>
            <person name="Heiman D."/>
            <person name="Hepburn T."/>
            <person name="Howarth C."/>
            <person name="Jen D."/>
            <person name="Larson L."/>
            <person name="Lewis B."/>
            <person name="Mehta T."/>
            <person name="Park D."/>
            <person name="Pearson M."/>
            <person name="Roberts A."/>
            <person name="Saif S."/>
            <person name="Shea T."/>
            <person name="Shenoy N."/>
            <person name="Sisk P."/>
            <person name="Stolte C."/>
            <person name="Sykes S."/>
            <person name="Thomson T."/>
            <person name="Walk T."/>
            <person name="White J."/>
            <person name="Yandava C."/>
            <person name="Izard J."/>
            <person name="Baranova O.V."/>
            <person name="Blanton J.M."/>
            <person name="Tanner A.C."/>
            <person name="Dewhirst F.E."/>
            <person name="Haas B."/>
            <person name="Nusbaum C."/>
            <person name="Birren B."/>
        </authorList>
    </citation>
    <scope>NUCLEOTIDE SEQUENCE [LARGE SCALE GENOMIC DNA]</scope>
    <source>
        <strain evidence="7">1-1 BBBD Race 1</strain>
    </source>
</reference>
<dbReference type="InterPro" id="IPR017853">
    <property type="entry name" value="GH"/>
</dbReference>
<feature type="chain" id="PRO_5008110564" evidence="5">
    <location>
        <begin position="30"/>
        <end position="410"/>
    </location>
</feature>
<evidence type="ECO:0000256" key="1">
    <source>
        <dbReference type="ARBA" id="ARBA00007754"/>
    </source>
</evidence>
<dbReference type="EMBL" id="ADAS02000004">
    <property type="protein sequence ID" value="OAV99205.1"/>
    <property type="molecule type" value="Genomic_DNA"/>
</dbReference>
<dbReference type="InterPro" id="IPR022790">
    <property type="entry name" value="GH26_dom"/>
</dbReference>
<comment type="similarity">
    <text evidence="1 4">Belongs to the glycosyl hydrolase 26 family.</text>
</comment>
<keyword evidence="5" id="KW-0732">Signal</keyword>
<dbReference type="OrthoDB" id="428177at2759"/>
<keyword evidence="3 4" id="KW-0326">Glycosidase</keyword>
<dbReference type="VEuPathDB" id="FungiDB:PTTG_00018"/>
<evidence type="ECO:0000256" key="4">
    <source>
        <dbReference type="PROSITE-ProRule" id="PRU01100"/>
    </source>
</evidence>
<evidence type="ECO:0000256" key="3">
    <source>
        <dbReference type="ARBA" id="ARBA00023295"/>
    </source>
</evidence>
<reference evidence="8" key="4">
    <citation type="submission" date="2025-05" db="UniProtKB">
        <authorList>
            <consortium name="EnsemblFungi"/>
        </authorList>
    </citation>
    <scope>IDENTIFICATION</scope>
    <source>
        <strain evidence="8">isolate 1-1 / race 1 (BBBD)</strain>
    </source>
</reference>
<dbReference type="Gene3D" id="3.20.20.80">
    <property type="entry name" value="Glycosidases"/>
    <property type="match status" value="1"/>
</dbReference>
<dbReference type="Pfam" id="PF02156">
    <property type="entry name" value="Glyco_hydro_26"/>
    <property type="match status" value="1"/>
</dbReference>
<feature type="active site" description="Nucleophile" evidence="4">
    <location>
        <position position="309"/>
    </location>
</feature>
<proteinExistence type="inferred from homology"/>
<evidence type="ECO:0000313" key="7">
    <source>
        <dbReference type="EMBL" id="OAV99205.1"/>
    </source>
</evidence>
<feature type="signal peptide" evidence="5">
    <location>
        <begin position="1"/>
        <end position="29"/>
    </location>
</feature>
<evidence type="ECO:0000313" key="9">
    <source>
        <dbReference type="Proteomes" id="UP000005240"/>
    </source>
</evidence>
<accession>A0A180H2H8</accession>
<dbReference type="GO" id="GO:0006080">
    <property type="term" value="P:substituted mannan metabolic process"/>
    <property type="evidence" value="ECO:0007669"/>
    <property type="project" value="InterPro"/>
</dbReference>
<evidence type="ECO:0000259" key="6">
    <source>
        <dbReference type="PROSITE" id="PS51764"/>
    </source>
</evidence>
<gene>
    <name evidence="7" type="ORF">PTTG_00018</name>
</gene>
<evidence type="ECO:0000313" key="8">
    <source>
        <dbReference type="EnsemblFungi" id="PTTG_00018-t43_1-p1"/>
    </source>
</evidence>
<evidence type="ECO:0000256" key="2">
    <source>
        <dbReference type="ARBA" id="ARBA00022801"/>
    </source>
</evidence>
<dbReference type="EnsemblFungi" id="PTTG_00018-t43_1">
    <property type="protein sequence ID" value="PTTG_00018-t43_1-p1"/>
    <property type="gene ID" value="PTTG_00018"/>
</dbReference>
<evidence type="ECO:0000256" key="5">
    <source>
        <dbReference type="SAM" id="SignalP"/>
    </source>
</evidence>
<protein>
    <submittedName>
        <fullName evidence="8">GH26 domain-containing protein</fullName>
    </submittedName>
</protein>
<dbReference type="PANTHER" id="PTHR40079">
    <property type="entry name" value="MANNAN ENDO-1,4-BETA-MANNOSIDASE E-RELATED"/>
    <property type="match status" value="1"/>
</dbReference>
<dbReference type="SUPFAM" id="SSF51445">
    <property type="entry name" value="(Trans)glycosidases"/>
    <property type="match status" value="1"/>
</dbReference>
<dbReference type="GO" id="GO:0016985">
    <property type="term" value="F:mannan endo-1,4-beta-mannosidase activity"/>
    <property type="evidence" value="ECO:0007669"/>
    <property type="project" value="InterPro"/>
</dbReference>
<reference evidence="8 9" key="3">
    <citation type="journal article" date="2017" name="G3 (Bethesda)">
        <title>Comparative analysis highlights variable genome content of wheat rusts and divergence of the mating loci.</title>
        <authorList>
            <person name="Cuomo C.A."/>
            <person name="Bakkeren G."/>
            <person name="Khalil H.B."/>
            <person name="Panwar V."/>
            <person name="Joly D."/>
            <person name="Linning R."/>
            <person name="Sakthikumar S."/>
            <person name="Song X."/>
            <person name="Adiconis X."/>
            <person name="Fan L."/>
            <person name="Goldberg J.M."/>
            <person name="Levin J.Z."/>
            <person name="Young S."/>
            <person name="Zeng Q."/>
            <person name="Anikster Y."/>
            <person name="Bruce M."/>
            <person name="Wang M."/>
            <person name="Yin C."/>
            <person name="McCallum B."/>
            <person name="Szabo L.J."/>
            <person name="Hulbert S."/>
            <person name="Chen X."/>
            <person name="Fellers J.P."/>
        </authorList>
    </citation>
    <scope>NUCLEOTIDE SEQUENCE</scope>
    <source>
        <strain evidence="8">isolate 1-1 / race 1 (BBBD)</strain>
        <strain evidence="9">Isolate 1-1 / race 1 (BBBD)</strain>
    </source>
</reference>
<dbReference type="Proteomes" id="UP000005240">
    <property type="component" value="Unassembled WGS sequence"/>
</dbReference>